<evidence type="ECO:0000256" key="1">
    <source>
        <dbReference type="ARBA" id="ARBA00004123"/>
    </source>
</evidence>
<evidence type="ECO:0000256" key="2">
    <source>
        <dbReference type="ARBA" id="ARBA00022723"/>
    </source>
</evidence>
<feature type="compositionally biased region" description="Polar residues" evidence="8">
    <location>
        <begin position="140"/>
        <end position="160"/>
    </location>
</feature>
<feature type="domain" description="C2H2-type" evidence="9">
    <location>
        <begin position="280"/>
        <end position="309"/>
    </location>
</feature>
<reference evidence="10" key="1">
    <citation type="submission" date="2023-06" db="EMBL/GenBank/DDBJ databases">
        <title>Genome-scale phylogeny and comparative genomics of the fungal order Sordariales.</title>
        <authorList>
            <consortium name="Lawrence Berkeley National Laboratory"/>
            <person name="Hensen N."/>
            <person name="Bonometti L."/>
            <person name="Westerberg I."/>
            <person name="Brannstrom I.O."/>
            <person name="Guillou S."/>
            <person name="Cros-Aarteil S."/>
            <person name="Calhoun S."/>
            <person name="Haridas S."/>
            <person name="Kuo A."/>
            <person name="Mondo S."/>
            <person name="Pangilinan J."/>
            <person name="Riley R."/>
            <person name="LaButti K."/>
            <person name="Andreopoulos B."/>
            <person name="Lipzen A."/>
            <person name="Chen C."/>
            <person name="Yanf M."/>
            <person name="Daum C."/>
            <person name="Ng V."/>
            <person name="Clum A."/>
            <person name="Steindorff A."/>
            <person name="Ohm R."/>
            <person name="Martin F."/>
            <person name="Silar P."/>
            <person name="Natvig D."/>
            <person name="Lalanne C."/>
            <person name="Gautier V."/>
            <person name="Ament-velasquez S.L."/>
            <person name="Kruys A."/>
            <person name="Hutchinson M.I."/>
            <person name="Powell A.J."/>
            <person name="Barry K."/>
            <person name="Miller A.N."/>
            <person name="Grigoriev I.V."/>
            <person name="Debuchy R."/>
            <person name="Gladieux P."/>
            <person name="Thoren M.H."/>
            <person name="Johannesson H."/>
        </authorList>
    </citation>
    <scope>NUCLEOTIDE SEQUENCE</scope>
    <source>
        <strain evidence="10">SMH3187-1</strain>
    </source>
</reference>
<protein>
    <recommendedName>
        <fullName evidence="9">C2H2-type domain-containing protein</fullName>
    </recommendedName>
</protein>
<feature type="domain" description="C2H2-type" evidence="9">
    <location>
        <begin position="250"/>
        <end position="279"/>
    </location>
</feature>
<evidence type="ECO:0000313" key="11">
    <source>
        <dbReference type="Proteomes" id="UP001172155"/>
    </source>
</evidence>
<dbReference type="PANTHER" id="PTHR23235">
    <property type="entry name" value="KRUEPPEL-LIKE TRANSCRIPTION FACTOR"/>
    <property type="match status" value="1"/>
</dbReference>
<feature type="domain" description="C2H2-type" evidence="9">
    <location>
        <begin position="310"/>
        <end position="337"/>
    </location>
</feature>
<feature type="domain" description="C2H2-type" evidence="9">
    <location>
        <begin position="338"/>
        <end position="363"/>
    </location>
</feature>
<sequence length="505" mass="56383">MALTAQPTAPSSWAGWPQQHGSREYGLTDPAMMPYEPRHVNPGPLPRPPLSPHYYSGTAFSAAPMTTMAAPNFQHQPVHYGGYAPFPPSPAMEFKQDSLAYEERPQLALHSVEIPLPSPHSVNDCSSSMRRSRSPSVNSESHMSSGSTAPTRKSLPTLSRTSPRVITTNIPVSEEIKVDFNTGVDTLMKAIQAQVDPDTIVKSVESDFHTGSDLEIKTEQDQDIDVGSPAHHSASPLPRAGERFQARKRYMCAILGCSKTFSQKTHLETHRRAHTGEKPYVCKIPGCERAFSQHGNLTTHMRRHTGEKPFHCDQCGRPFAQRGNLKSHTRTHDKIKPFVCKLDNCHKTFTERGNLKCHLNKFHLKTLTELTEKFATMTDYNAVSNEEKELMLYFAEIFKNSNKGIKGRGRNRKVGSITQMTPPPTGLMAQYSAHGHGLPQLHTPHPMHHGLPYYGFSHPAAYRMDVHVGYHSMFDTDVASVSSSVSGPMYEEDHSRELAFGERMY</sequence>
<comment type="subcellular location">
    <subcellularLocation>
        <location evidence="1">Nucleus</location>
    </subcellularLocation>
</comment>
<feature type="compositionally biased region" description="Polar residues" evidence="8">
    <location>
        <begin position="1"/>
        <end position="11"/>
    </location>
</feature>
<keyword evidence="5" id="KW-0862">Zinc</keyword>
<organism evidence="10 11">
    <name type="scientific">Schizothecium vesticola</name>
    <dbReference type="NCBI Taxonomy" id="314040"/>
    <lineage>
        <taxon>Eukaryota</taxon>
        <taxon>Fungi</taxon>
        <taxon>Dikarya</taxon>
        <taxon>Ascomycota</taxon>
        <taxon>Pezizomycotina</taxon>
        <taxon>Sordariomycetes</taxon>
        <taxon>Sordariomycetidae</taxon>
        <taxon>Sordariales</taxon>
        <taxon>Schizotheciaceae</taxon>
        <taxon>Schizothecium</taxon>
    </lineage>
</organism>
<dbReference type="SUPFAM" id="SSF57667">
    <property type="entry name" value="beta-beta-alpha zinc fingers"/>
    <property type="match status" value="2"/>
</dbReference>
<evidence type="ECO:0000256" key="3">
    <source>
        <dbReference type="ARBA" id="ARBA00022737"/>
    </source>
</evidence>
<dbReference type="Gene3D" id="3.30.160.60">
    <property type="entry name" value="Classic Zinc Finger"/>
    <property type="match status" value="4"/>
</dbReference>
<dbReference type="EMBL" id="JAUKUD010000001">
    <property type="protein sequence ID" value="KAK0754580.1"/>
    <property type="molecule type" value="Genomic_DNA"/>
</dbReference>
<dbReference type="Pfam" id="PF00096">
    <property type="entry name" value="zf-C2H2"/>
    <property type="match status" value="3"/>
</dbReference>
<evidence type="ECO:0000259" key="9">
    <source>
        <dbReference type="PROSITE" id="PS50157"/>
    </source>
</evidence>
<dbReference type="Proteomes" id="UP001172155">
    <property type="component" value="Unassembled WGS sequence"/>
</dbReference>
<keyword evidence="6" id="KW-0539">Nucleus</keyword>
<keyword evidence="4 7" id="KW-0863">Zinc-finger</keyword>
<feature type="region of interest" description="Disordered" evidence="8">
    <location>
        <begin position="111"/>
        <end position="160"/>
    </location>
</feature>
<feature type="region of interest" description="Disordered" evidence="8">
    <location>
        <begin position="1"/>
        <end position="35"/>
    </location>
</feature>
<proteinExistence type="predicted"/>
<dbReference type="AlphaFoldDB" id="A0AA40FB72"/>
<dbReference type="GO" id="GO:0005634">
    <property type="term" value="C:nucleus"/>
    <property type="evidence" value="ECO:0007669"/>
    <property type="project" value="UniProtKB-SubCell"/>
</dbReference>
<evidence type="ECO:0000256" key="6">
    <source>
        <dbReference type="ARBA" id="ARBA00023242"/>
    </source>
</evidence>
<dbReference type="InterPro" id="IPR013087">
    <property type="entry name" value="Znf_C2H2_type"/>
</dbReference>
<evidence type="ECO:0000313" key="10">
    <source>
        <dbReference type="EMBL" id="KAK0754580.1"/>
    </source>
</evidence>
<evidence type="ECO:0000256" key="4">
    <source>
        <dbReference type="ARBA" id="ARBA00022771"/>
    </source>
</evidence>
<dbReference type="PANTHER" id="PTHR23235:SF176">
    <property type="entry name" value="C2H2-TYPE DOMAIN-CONTAINING PROTEIN"/>
    <property type="match status" value="1"/>
</dbReference>
<dbReference type="PROSITE" id="PS00028">
    <property type="entry name" value="ZINC_FINGER_C2H2_1"/>
    <property type="match status" value="4"/>
</dbReference>
<dbReference type="PROSITE" id="PS50157">
    <property type="entry name" value="ZINC_FINGER_C2H2_2"/>
    <property type="match status" value="4"/>
</dbReference>
<dbReference type="GO" id="GO:0000981">
    <property type="term" value="F:DNA-binding transcription factor activity, RNA polymerase II-specific"/>
    <property type="evidence" value="ECO:0007669"/>
    <property type="project" value="TreeGrafter"/>
</dbReference>
<dbReference type="FunFam" id="3.30.160.60:FF:000125">
    <property type="entry name" value="Putative zinc finger protein 143"/>
    <property type="match status" value="1"/>
</dbReference>
<dbReference type="InterPro" id="IPR036236">
    <property type="entry name" value="Znf_C2H2_sf"/>
</dbReference>
<evidence type="ECO:0000256" key="7">
    <source>
        <dbReference type="PROSITE-ProRule" id="PRU00042"/>
    </source>
</evidence>
<dbReference type="GO" id="GO:0000978">
    <property type="term" value="F:RNA polymerase II cis-regulatory region sequence-specific DNA binding"/>
    <property type="evidence" value="ECO:0007669"/>
    <property type="project" value="UniProtKB-ARBA"/>
</dbReference>
<keyword evidence="11" id="KW-1185">Reference proteome</keyword>
<comment type="caution">
    <text evidence="10">The sequence shown here is derived from an EMBL/GenBank/DDBJ whole genome shotgun (WGS) entry which is preliminary data.</text>
</comment>
<evidence type="ECO:0000256" key="5">
    <source>
        <dbReference type="ARBA" id="ARBA00022833"/>
    </source>
</evidence>
<name>A0AA40FB72_9PEZI</name>
<dbReference type="FunFam" id="3.30.160.60:FF:001498">
    <property type="entry name" value="Zinc finger protein 404"/>
    <property type="match status" value="1"/>
</dbReference>
<feature type="compositionally biased region" description="Low complexity" evidence="8">
    <location>
        <begin position="126"/>
        <end position="139"/>
    </location>
</feature>
<dbReference type="FunFam" id="3.30.160.60:FF:000376">
    <property type="entry name" value="Zinc finger protein 236"/>
    <property type="match status" value="1"/>
</dbReference>
<keyword evidence="3" id="KW-0677">Repeat</keyword>
<keyword evidence="2" id="KW-0479">Metal-binding</keyword>
<accession>A0AA40FB72</accession>
<gene>
    <name evidence="10" type="ORF">B0T18DRAFT_386433</name>
</gene>
<evidence type="ECO:0000256" key="8">
    <source>
        <dbReference type="SAM" id="MobiDB-lite"/>
    </source>
</evidence>
<dbReference type="SMART" id="SM00355">
    <property type="entry name" value="ZnF_C2H2"/>
    <property type="match status" value="4"/>
</dbReference>
<dbReference type="GO" id="GO:0008270">
    <property type="term" value="F:zinc ion binding"/>
    <property type="evidence" value="ECO:0007669"/>
    <property type="project" value="UniProtKB-KW"/>
</dbReference>